<evidence type="ECO:0000256" key="1">
    <source>
        <dbReference type="SAM" id="SignalP"/>
    </source>
</evidence>
<accession>A0A2T8HIZ0</accession>
<dbReference type="PROSITE" id="PS51257">
    <property type="entry name" value="PROKAR_LIPOPROTEIN"/>
    <property type="match status" value="1"/>
</dbReference>
<dbReference type="Pfam" id="PF01522">
    <property type="entry name" value="Polysacc_deac_1"/>
    <property type="match status" value="1"/>
</dbReference>
<evidence type="ECO:0000259" key="2">
    <source>
        <dbReference type="PROSITE" id="PS51677"/>
    </source>
</evidence>
<dbReference type="GO" id="GO:0016810">
    <property type="term" value="F:hydrolase activity, acting on carbon-nitrogen (but not peptide) bonds"/>
    <property type="evidence" value="ECO:0007669"/>
    <property type="project" value="InterPro"/>
</dbReference>
<dbReference type="PROSITE" id="PS51677">
    <property type="entry name" value="NODB"/>
    <property type="match status" value="1"/>
</dbReference>
<organism evidence="3 4">
    <name type="scientific">Sphingobacterium corticibacter</name>
    <dbReference type="NCBI Taxonomy" id="2171749"/>
    <lineage>
        <taxon>Bacteria</taxon>
        <taxon>Pseudomonadati</taxon>
        <taxon>Bacteroidota</taxon>
        <taxon>Sphingobacteriia</taxon>
        <taxon>Sphingobacteriales</taxon>
        <taxon>Sphingobacteriaceae</taxon>
        <taxon>Sphingobacterium</taxon>
    </lineage>
</organism>
<proteinExistence type="predicted"/>
<keyword evidence="4" id="KW-1185">Reference proteome</keyword>
<dbReference type="Gene3D" id="3.20.20.370">
    <property type="entry name" value="Glycoside hydrolase/deacetylase"/>
    <property type="match status" value="1"/>
</dbReference>
<feature type="domain" description="NodB homology" evidence="2">
    <location>
        <begin position="98"/>
        <end position="307"/>
    </location>
</feature>
<dbReference type="AlphaFoldDB" id="A0A2T8HIZ0"/>
<sequence length="316" mass="35935">MIMRSRFLFFCFALCSLVLLSTGCNSTSSKALTSVVYDSISADPAILAPPSLLMDKLDSLKKGLLYFPPVDSINKIEPKVARAMLKDSIYRELKKKPKHIYLTFDDGPLLGSLAIDSIVTAKGVKSSVFLIGKHAKMSKMLSRSLQKYLENPLVEAYNHSYTHANHRYQTFYSDPTAAYTDFVRAQEELGLKHKVARLPGRNIWMFGDVKRLDGRNGGTTAEMLHEDGFQVFGWDVEWRINGRTGESEQSVDMTYKAMKSYLDKNISLYPNNVVLLMHDDMFQLPKAQHKLAALIDSLKQHPDYSFEFMTDYPKKY</sequence>
<reference evidence="3 4" key="1">
    <citation type="submission" date="2018-04" db="EMBL/GenBank/DDBJ databases">
        <title>Sphingobacterium cortibacter sp. nov.</title>
        <authorList>
            <person name="Li Y."/>
        </authorList>
    </citation>
    <scope>NUCLEOTIDE SEQUENCE [LARGE SCALE GENOMIC DNA]</scope>
    <source>
        <strain evidence="3 4">2c-3</strain>
    </source>
</reference>
<feature type="signal peptide" evidence="1">
    <location>
        <begin position="1"/>
        <end position="26"/>
    </location>
</feature>
<protein>
    <recommendedName>
        <fullName evidence="2">NodB homology domain-containing protein</fullName>
    </recommendedName>
</protein>
<dbReference type="SUPFAM" id="SSF88713">
    <property type="entry name" value="Glycoside hydrolase/deacetylase"/>
    <property type="match status" value="1"/>
</dbReference>
<gene>
    <name evidence="3" type="ORF">DC487_10685</name>
</gene>
<dbReference type="InterPro" id="IPR002509">
    <property type="entry name" value="NODB_dom"/>
</dbReference>
<evidence type="ECO:0000313" key="4">
    <source>
        <dbReference type="Proteomes" id="UP000245627"/>
    </source>
</evidence>
<keyword evidence="1" id="KW-0732">Signal</keyword>
<feature type="chain" id="PRO_5015667589" description="NodB homology domain-containing protein" evidence="1">
    <location>
        <begin position="27"/>
        <end position="316"/>
    </location>
</feature>
<comment type="caution">
    <text evidence="3">The sequence shown here is derived from an EMBL/GenBank/DDBJ whole genome shotgun (WGS) entry which is preliminary data.</text>
</comment>
<name>A0A2T8HIZ0_9SPHI</name>
<evidence type="ECO:0000313" key="3">
    <source>
        <dbReference type="EMBL" id="PVH25375.1"/>
    </source>
</evidence>
<dbReference type="GO" id="GO:0005975">
    <property type="term" value="P:carbohydrate metabolic process"/>
    <property type="evidence" value="ECO:0007669"/>
    <property type="project" value="InterPro"/>
</dbReference>
<dbReference type="InterPro" id="IPR011330">
    <property type="entry name" value="Glyco_hydro/deAcase_b/a-brl"/>
</dbReference>
<dbReference type="EMBL" id="QDKG01000003">
    <property type="protein sequence ID" value="PVH25375.1"/>
    <property type="molecule type" value="Genomic_DNA"/>
</dbReference>
<dbReference type="Proteomes" id="UP000245627">
    <property type="component" value="Unassembled WGS sequence"/>
</dbReference>
<dbReference type="OrthoDB" id="9812065at2"/>